<dbReference type="SUPFAM" id="SSF48652">
    <property type="entry name" value="Tetraspanin"/>
    <property type="match status" value="1"/>
</dbReference>
<feature type="transmembrane region" description="Helical" evidence="6">
    <location>
        <begin position="214"/>
        <end position="239"/>
    </location>
</feature>
<organism evidence="7 8">
    <name type="scientific">Paramuricea clavata</name>
    <name type="common">Red gorgonian</name>
    <name type="synonym">Violescent sea-whip</name>
    <dbReference type="NCBI Taxonomy" id="317549"/>
    <lineage>
        <taxon>Eukaryota</taxon>
        <taxon>Metazoa</taxon>
        <taxon>Cnidaria</taxon>
        <taxon>Anthozoa</taxon>
        <taxon>Octocorallia</taxon>
        <taxon>Malacalcyonacea</taxon>
        <taxon>Plexauridae</taxon>
        <taxon>Paramuricea</taxon>
    </lineage>
</organism>
<reference evidence="7" key="1">
    <citation type="submission" date="2020-04" db="EMBL/GenBank/DDBJ databases">
        <authorList>
            <person name="Alioto T."/>
            <person name="Alioto T."/>
            <person name="Gomez Garrido J."/>
        </authorList>
    </citation>
    <scope>NUCLEOTIDE SEQUENCE</scope>
    <source>
        <strain evidence="7">A484AB</strain>
    </source>
</reference>
<dbReference type="PRINTS" id="PR00259">
    <property type="entry name" value="TMFOUR"/>
</dbReference>
<evidence type="ECO:0000313" key="8">
    <source>
        <dbReference type="Proteomes" id="UP001152795"/>
    </source>
</evidence>
<dbReference type="Pfam" id="PF00335">
    <property type="entry name" value="Tetraspanin"/>
    <property type="match status" value="1"/>
</dbReference>
<dbReference type="PANTHER" id="PTHR19282">
    <property type="entry name" value="TETRASPANIN"/>
    <property type="match status" value="1"/>
</dbReference>
<comment type="caution">
    <text evidence="7">The sequence shown here is derived from an EMBL/GenBank/DDBJ whole genome shotgun (WGS) entry which is preliminary data.</text>
</comment>
<evidence type="ECO:0000313" key="7">
    <source>
        <dbReference type="EMBL" id="CAB4023991.1"/>
    </source>
</evidence>
<sequence length="247" mass="27058">MGGLSCGMTCMKYLLLAFNLVFWIAGISVLGVGIWSRVAASDYEVLLGDSDVDKAANILIAAGVLVLIIGFVGCCGAMKENKWCLLLYSVLVFLIFILEIAAGIMAYRNRDKMEKEVSKAINTTVFNEYGNPDHSKVTKAINFAQEKIKCCGATSYKDWKHSYWANHTTKNEEVPSSCCKNEGIANCTSTPLKPENIYQEGCIEGMKDWAKEHLVVIGGIGVGIAIIQILGMVFAICLFRAIGYEKI</sequence>
<name>A0A7D9J8E3_PARCT</name>
<evidence type="ECO:0000256" key="6">
    <source>
        <dbReference type="RuleBase" id="RU361218"/>
    </source>
</evidence>
<evidence type="ECO:0000256" key="1">
    <source>
        <dbReference type="ARBA" id="ARBA00004141"/>
    </source>
</evidence>
<dbReference type="InterPro" id="IPR018499">
    <property type="entry name" value="Tetraspanin/Peripherin"/>
</dbReference>
<dbReference type="Proteomes" id="UP001152795">
    <property type="component" value="Unassembled WGS sequence"/>
</dbReference>
<accession>A0A7D9J8E3</accession>
<dbReference type="Gene3D" id="1.10.1450.10">
    <property type="entry name" value="Tetraspanin"/>
    <property type="match status" value="1"/>
</dbReference>
<dbReference type="GO" id="GO:0005886">
    <property type="term" value="C:plasma membrane"/>
    <property type="evidence" value="ECO:0007669"/>
    <property type="project" value="TreeGrafter"/>
</dbReference>
<keyword evidence="5 6" id="KW-0472">Membrane</keyword>
<keyword evidence="8" id="KW-1185">Reference proteome</keyword>
<feature type="transmembrane region" description="Helical" evidence="6">
    <location>
        <begin position="85"/>
        <end position="107"/>
    </location>
</feature>
<comment type="similarity">
    <text evidence="2 6">Belongs to the tetraspanin (TM4SF) family.</text>
</comment>
<dbReference type="PANTHER" id="PTHR19282:SF544">
    <property type="entry name" value="TETRASPANIN"/>
    <property type="match status" value="1"/>
</dbReference>
<proteinExistence type="inferred from homology"/>
<evidence type="ECO:0000256" key="3">
    <source>
        <dbReference type="ARBA" id="ARBA00022692"/>
    </source>
</evidence>
<dbReference type="PIRSF" id="PIRSF002419">
    <property type="entry name" value="Tetraspanin"/>
    <property type="match status" value="1"/>
</dbReference>
<comment type="subcellular location">
    <subcellularLocation>
        <location evidence="1 6">Membrane</location>
        <topology evidence="1 6">Multi-pass membrane protein</topology>
    </subcellularLocation>
</comment>
<dbReference type="InterPro" id="IPR000301">
    <property type="entry name" value="Tetraspanin_animals"/>
</dbReference>
<dbReference type="AlphaFoldDB" id="A0A7D9J8E3"/>
<protein>
    <recommendedName>
        <fullName evidence="6">Tetraspanin</fullName>
    </recommendedName>
</protein>
<dbReference type="InterPro" id="IPR008952">
    <property type="entry name" value="Tetraspanin_EC2_sf"/>
</dbReference>
<dbReference type="EMBL" id="CACRXK020012783">
    <property type="protein sequence ID" value="CAB4023991.1"/>
    <property type="molecule type" value="Genomic_DNA"/>
</dbReference>
<gene>
    <name evidence="7" type="ORF">PACLA_8A035210</name>
</gene>
<keyword evidence="4 6" id="KW-1133">Transmembrane helix</keyword>
<feature type="transmembrane region" description="Helical" evidence="6">
    <location>
        <begin position="55"/>
        <end position="78"/>
    </location>
</feature>
<dbReference type="OrthoDB" id="438211at2759"/>
<feature type="transmembrane region" description="Helical" evidence="6">
    <location>
        <begin position="12"/>
        <end position="35"/>
    </location>
</feature>
<evidence type="ECO:0000256" key="5">
    <source>
        <dbReference type="ARBA" id="ARBA00023136"/>
    </source>
</evidence>
<keyword evidence="3 6" id="KW-0812">Transmembrane</keyword>
<evidence type="ECO:0000256" key="2">
    <source>
        <dbReference type="ARBA" id="ARBA00006840"/>
    </source>
</evidence>
<evidence type="ECO:0000256" key="4">
    <source>
        <dbReference type="ARBA" id="ARBA00022989"/>
    </source>
</evidence>